<dbReference type="InParanoid" id="A0A369KC32"/>
<keyword evidence="1" id="KW-1133">Transmembrane helix</keyword>
<dbReference type="OrthoDB" id="2603at2759"/>
<keyword evidence="3" id="KW-1185">Reference proteome</keyword>
<sequence>MLKTGLDVTDVGQNGAGHDAHISRWHHHLHPHVHRHHARNGLPRCVRDLIHPTHVTLTHDAEGDFHWTSRNHRKHRNQRVSPSGYSRYAKNLPLKLARFRKLEYWNISWWVAVTYTFGSIVWVVNGFAVFLPFVSTSFQEAANSVGWTAWVGATIFEIGSILGILEAWNRDDVVDFGWNVERELIFHSEKAAKPPTTWIWFSTDPKFFHELGFLAAFSQLCAATIFWISGWTAIPSIESSISKSNGLLDGVFWTPQVVGGSGFIISSIFIMLETQRKWYLPDPLSLGWHVGFWNFIGAVGFTLCGALGYGAKVSSGVAYQSSLSTFWAGWAFLIGSLIQWYEAVNSI</sequence>
<name>A0A369KC32_HYPMA</name>
<dbReference type="STRING" id="39966.A0A369KC32"/>
<evidence type="ECO:0000313" key="2">
    <source>
        <dbReference type="EMBL" id="RDB30427.1"/>
    </source>
</evidence>
<feature type="transmembrane region" description="Helical" evidence="1">
    <location>
        <begin position="107"/>
        <end position="133"/>
    </location>
</feature>
<dbReference type="AlphaFoldDB" id="A0A369KC32"/>
<evidence type="ECO:0000313" key="3">
    <source>
        <dbReference type="Proteomes" id="UP000076154"/>
    </source>
</evidence>
<dbReference type="Proteomes" id="UP000076154">
    <property type="component" value="Unassembled WGS sequence"/>
</dbReference>
<feature type="transmembrane region" description="Helical" evidence="1">
    <location>
        <begin position="145"/>
        <end position="165"/>
    </location>
</feature>
<feature type="transmembrane region" description="Helical" evidence="1">
    <location>
        <begin position="323"/>
        <end position="341"/>
    </location>
</feature>
<proteinExistence type="predicted"/>
<feature type="transmembrane region" description="Helical" evidence="1">
    <location>
        <begin position="246"/>
        <end position="272"/>
    </location>
</feature>
<reference evidence="2" key="1">
    <citation type="submission" date="2018-04" db="EMBL/GenBank/DDBJ databases">
        <title>Whole genome sequencing of Hypsizygus marmoreus.</title>
        <authorList>
            <person name="Choi I.-G."/>
            <person name="Min B."/>
            <person name="Kim J.-G."/>
            <person name="Kim S."/>
            <person name="Oh Y.-L."/>
            <person name="Kong W.-S."/>
            <person name="Park H."/>
            <person name="Jeong J."/>
            <person name="Song E.-S."/>
        </authorList>
    </citation>
    <scope>NUCLEOTIDE SEQUENCE [LARGE SCALE GENOMIC DNA]</scope>
    <source>
        <strain evidence="2">51987-8</strain>
    </source>
</reference>
<gene>
    <name evidence="2" type="ORF">Hypma_007169</name>
</gene>
<comment type="caution">
    <text evidence="2">The sequence shown here is derived from an EMBL/GenBank/DDBJ whole genome shotgun (WGS) entry which is preliminary data.</text>
</comment>
<feature type="transmembrane region" description="Helical" evidence="1">
    <location>
        <begin position="292"/>
        <end position="311"/>
    </location>
</feature>
<organism evidence="2 3">
    <name type="scientific">Hypsizygus marmoreus</name>
    <name type="common">White beech mushroom</name>
    <name type="synonym">Agaricus marmoreus</name>
    <dbReference type="NCBI Taxonomy" id="39966"/>
    <lineage>
        <taxon>Eukaryota</taxon>
        <taxon>Fungi</taxon>
        <taxon>Dikarya</taxon>
        <taxon>Basidiomycota</taxon>
        <taxon>Agaricomycotina</taxon>
        <taxon>Agaricomycetes</taxon>
        <taxon>Agaricomycetidae</taxon>
        <taxon>Agaricales</taxon>
        <taxon>Tricholomatineae</taxon>
        <taxon>Lyophyllaceae</taxon>
        <taxon>Hypsizygus</taxon>
    </lineage>
</organism>
<keyword evidence="1" id="KW-0812">Transmembrane</keyword>
<dbReference type="EMBL" id="LUEZ02000005">
    <property type="protein sequence ID" value="RDB30427.1"/>
    <property type="molecule type" value="Genomic_DNA"/>
</dbReference>
<evidence type="ECO:0008006" key="4">
    <source>
        <dbReference type="Google" id="ProtNLM"/>
    </source>
</evidence>
<evidence type="ECO:0000256" key="1">
    <source>
        <dbReference type="SAM" id="Phobius"/>
    </source>
</evidence>
<accession>A0A369KC32</accession>
<feature type="transmembrane region" description="Helical" evidence="1">
    <location>
        <begin position="211"/>
        <end position="234"/>
    </location>
</feature>
<keyword evidence="1" id="KW-0472">Membrane</keyword>
<protein>
    <recommendedName>
        <fullName evidence="4">Integral membrane protein</fullName>
    </recommendedName>
</protein>